<accession>A0A2P5HM34</accession>
<feature type="region of interest" description="Disordered" evidence="1">
    <location>
        <begin position="144"/>
        <end position="178"/>
    </location>
</feature>
<gene>
    <name evidence="2" type="ORF">DHEL01_v210315</name>
</gene>
<reference evidence="2" key="1">
    <citation type="submission" date="2017-09" db="EMBL/GenBank/DDBJ databases">
        <title>Polyketide synthases of a Diaporthe helianthi virulent isolate.</title>
        <authorList>
            <person name="Baroncelli R."/>
        </authorList>
    </citation>
    <scope>NUCLEOTIDE SEQUENCE [LARGE SCALE GENOMIC DNA]</scope>
    <source>
        <strain evidence="2">7/96</strain>
    </source>
</reference>
<dbReference type="OrthoDB" id="5410795at2759"/>
<name>A0A2P5HM34_DIAHE</name>
<sequence length="524" mass="58951">MIATMLSSIRTLPLRRIISAKTRIFTRLNVPRYLPNLLQSASMVYVSKVEKNRASNVSCSVHVEFGLLNSTDQTQKTDYISLFFHEDDPGHEPADVVWTFPIPKGANLSKVLMGHLAEMRYEAYDDEYARAYSSFVTKLWLSESSSGPSLASTTGGEVDMKLPEDKPCRPTKATGSNLLVPGEARDEEIRLRLEEGQSFLDLASTLNRTPEFITREGRRLLGESKLGQLMKHNKRGPWTSDEDLRLATLRGNGRNLRDMSALLRRTRPSIQKRLRELGSSIFEQMVVEGPQELAPGLRESLFEARLAEIWNGLLKTEMTQTWRAVLQEKAPERWLAAISAGIPIHVKRFLGGLECPTWAELKSIALTDTKDAGVYARLVESRFEIQAAGDRHVYIGSASKYGVGLSGRIAQHTERRPRRNQSRLQQDIRKKDLKGGDRFITLMTMKLDSPDNDTVLDVRRTLTLAEAILTIWLGALQSPSHYLDKLCPWDTSLLAYSGWSSHNPLLVDVTEPRHDIPSDGTDPD</sequence>
<dbReference type="InParanoid" id="A0A2P5HM34"/>
<proteinExistence type="predicted"/>
<dbReference type="AlphaFoldDB" id="A0A2P5HM34"/>
<comment type="caution">
    <text evidence="2">The sequence shown here is derived from an EMBL/GenBank/DDBJ whole genome shotgun (WGS) entry which is preliminary data.</text>
</comment>
<evidence type="ECO:0000313" key="2">
    <source>
        <dbReference type="EMBL" id="POS71296.1"/>
    </source>
</evidence>
<feature type="compositionally biased region" description="Basic and acidic residues" evidence="1">
    <location>
        <begin position="158"/>
        <end position="168"/>
    </location>
</feature>
<evidence type="ECO:0000313" key="3">
    <source>
        <dbReference type="Proteomes" id="UP000094444"/>
    </source>
</evidence>
<dbReference type="Proteomes" id="UP000094444">
    <property type="component" value="Unassembled WGS sequence"/>
</dbReference>
<evidence type="ECO:0000256" key="1">
    <source>
        <dbReference type="SAM" id="MobiDB-lite"/>
    </source>
</evidence>
<protein>
    <submittedName>
        <fullName evidence="2">Uncharacterized protein</fullName>
    </submittedName>
</protein>
<keyword evidence="3" id="KW-1185">Reference proteome</keyword>
<organism evidence="2 3">
    <name type="scientific">Diaporthe helianthi</name>
    <dbReference type="NCBI Taxonomy" id="158607"/>
    <lineage>
        <taxon>Eukaryota</taxon>
        <taxon>Fungi</taxon>
        <taxon>Dikarya</taxon>
        <taxon>Ascomycota</taxon>
        <taxon>Pezizomycotina</taxon>
        <taxon>Sordariomycetes</taxon>
        <taxon>Sordariomycetidae</taxon>
        <taxon>Diaporthales</taxon>
        <taxon>Diaporthaceae</taxon>
        <taxon>Diaporthe</taxon>
    </lineage>
</organism>
<dbReference type="EMBL" id="MAVT02001315">
    <property type="protein sequence ID" value="POS71296.1"/>
    <property type="molecule type" value="Genomic_DNA"/>
</dbReference>